<comment type="catalytic activity">
    <reaction evidence="8">
        <text>2-C-methyl-D-erythritol 4-phosphate + NADP(+) = 1-deoxy-D-xylulose 5-phosphate + NADPH + H(+)</text>
        <dbReference type="Rhea" id="RHEA:13717"/>
        <dbReference type="ChEBI" id="CHEBI:15378"/>
        <dbReference type="ChEBI" id="CHEBI:57783"/>
        <dbReference type="ChEBI" id="CHEBI:57792"/>
        <dbReference type="ChEBI" id="CHEBI:58262"/>
        <dbReference type="ChEBI" id="CHEBI:58349"/>
        <dbReference type="EC" id="1.1.1.267"/>
    </reaction>
    <physiologicalReaction direction="right-to-left" evidence="8">
        <dbReference type="Rhea" id="RHEA:13719"/>
    </physiologicalReaction>
</comment>
<evidence type="ECO:0000259" key="10">
    <source>
        <dbReference type="Pfam" id="PF02670"/>
    </source>
</evidence>
<keyword evidence="9" id="KW-0460">Magnesium</keyword>
<dbReference type="GO" id="GO:0030145">
    <property type="term" value="F:manganese ion binding"/>
    <property type="evidence" value="ECO:0007669"/>
    <property type="project" value="TreeGrafter"/>
</dbReference>
<dbReference type="EMBL" id="CP061799">
    <property type="protein sequence ID" value="QTA82496.1"/>
    <property type="molecule type" value="Genomic_DNA"/>
</dbReference>
<keyword evidence="4 9" id="KW-0521">NADP</keyword>
<dbReference type="NCBIfam" id="TIGR00243">
    <property type="entry name" value="Dxr"/>
    <property type="match status" value="1"/>
</dbReference>
<evidence type="ECO:0000256" key="8">
    <source>
        <dbReference type="ARBA" id="ARBA00048543"/>
    </source>
</evidence>
<keyword evidence="3 9" id="KW-0479">Metal-binding</keyword>
<dbReference type="SUPFAM" id="SSF55347">
    <property type="entry name" value="Glyceraldehyde-3-phosphate dehydrogenase-like, C-terminal domain"/>
    <property type="match status" value="1"/>
</dbReference>
<feature type="binding site" evidence="9">
    <location>
        <position position="125"/>
    </location>
    <ligand>
        <name>NADPH</name>
        <dbReference type="ChEBI" id="CHEBI:57783"/>
    </ligand>
</feature>
<keyword evidence="7 9" id="KW-0414">Isoprene biosynthesis</keyword>
<dbReference type="Gene3D" id="1.10.1740.10">
    <property type="match status" value="1"/>
</dbReference>
<feature type="binding site" evidence="9">
    <location>
        <position position="219"/>
    </location>
    <ligand>
        <name>1-deoxy-D-xylulose 5-phosphate</name>
        <dbReference type="ChEBI" id="CHEBI:57792"/>
    </ligand>
</feature>
<protein>
    <recommendedName>
        <fullName evidence="9">1-deoxy-D-xylulose 5-phosphate reductoisomerase</fullName>
        <shortName evidence="9">DXP reductoisomerase</shortName>
        <ecNumber evidence="9">1.1.1.267</ecNumber>
    </recommendedName>
    <alternativeName>
        <fullName evidence="9">1-deoxyxylulose-5-phosphate reductoisomerase</fullName>
    </alternativeName>
    <alternativeName>
        <fullName evidence="9">2-C-methyl-D-erythritol 4-phosphate synthase</fullName>
    </alternativeName>
</protein>
<dbReference type="InterPro" id="IPR003821">
    <property type="entry name" value="DXP_reductoisomerase"/>
</dbReference>
<comment type="function">
    <text evidence="9">Catalyzes the NADPH-dependent rearrangement and reduction of 1-deoxy-D-xylulose-5-phosphate (DXP) to 2-C-methyl-D-erythritol 4-phosphate (MEP).</text>
</comment>
<feature type="binding site" evidence="9">
    <location>
        <position position="12"/>
    </location>
    <ligand>
        <name>NADPH</name>
        <dbReference type="ChEBI" id="CHEBI:57783"/>
    </ligand>
</feature>
<dbReference type="InterPro" id="IPR036169">
    <property type="entry name" value="DXPR_C_sf"/>
</dbReference>
<dbReference type="InterPro" id="IPR036291">
    <property type="entry name" value="NAD(P)-bd_dom_sf"/>
</dbReference>
<comment type="caution">
    <text evidence="9">Lacks conserved residue(s) required for the propagation of feature annotation.</text>
</comment>
<sequence length="388" mass="42603">MKKKSLSVLGSTGSIGRNVLKIAGMFPDFFDVRVLTAKDNVKLLADQIKMFKPELAVVFDKERENQLKQILPDKHNLEILNGESGYIKAAEHESVNMVIAAMMGAAGLKPTLAAIDAGKQIGLANKETLVMAGGLVMKKARQKNIDILPIDSEHSAIFQCMLGHRREDLDKILLTASGGPFLNTPKKDFANITPERALKHPNWSMGRKISIDSATLMNKGLEVIEAKHLFGISQDRIQVVVHPQSIIHSMVSYRDGSVIAQLGVPDMKGAIAYAMSYPERLPINQPVPDFAGIGSLTFQDPDMDKFPCLAMAFQACKTGGTMPAVLNAANEIAVEAFLNKDISFLHIPEIIQKTMEKHEPVQNPDITAIIQADQWARENAGEFIQKIK</sequence>
<comment type="similarity">
    <text evidence="2 9">Belongs to the DXR family.</text>
</comment>
<evidence type="ECO:0000256" key="4">
    <source>
        <dbReference type="ARBA" id="ARBA00022857"/>
    </source>
</evidence>
<dbReference type="Pfam" id="PF13288">
    <property type="entry name" value="DXPR_C"/>
    <property type="match status" value="1"/>
</dbReference>
<dbReference type="InterPro" id="IPR013644">
    <property type="entry name" value="DXP_reductoisomerase_C"/>
</dbReference>
<keyword evidence="14" id="KW-1185">Reference proteome</keyword>
<keyword evidence="6 9" id="KW-0464">Manganese</keyword>
<comment type="cofactor">
    <cofactor evidence="9">
        <name>Mg(2+)</name>
        <dbReference type="ChEBI" id="CHEBI:18420"/>
    </cofactor>
    <cofactor evidence="9">
        <name>Mn(2+)</name>
        <dbReference type="ChEBI" id="CHEBI:29035"/>
    </cofactor>
</comment>
<feature type="binding site" evidence="9">
    <location>
        <position position="153"/>
    </location>
    <ligand>
        <name>Mn(2+)</name>
        <dbReference type="ChEBI" id="CHEBI:29035"/>
    </ligand>
</feature>
<accession>A0A975GIJ0</accession>
<dbReference type="SUPFAM" id="SSF69055">
    <property type="entry name" value="1-deoxy-D-xylulose-5-phosphate reductoisomerase, C-terminal domain"/>
    <property type="match status" value="1"/>
</dbReference>
<evidence type="ECO:0000313" key="14">
    <source>
        <dbReference type="Proteomes" id="UP000663720"/>
    </source>
</evidence>
<feature type="binding site" evidence="9">
    <location>
        <position position="14"/>
    </location>
    <ligand>
        <name>NADPH</name>
        <dbReference type="ChEBI" id="CHEBI:57783"/>
    </ligand>
</feature>
<evidence type="ECO:0000256" key="1">
    <source>
        <dbReference type="ARBA" id="ARBA00005094"/>
    </source>
</evidence>
<dbReference type="Pfam" id="PF08436">
    <property type="entry name" value="DXP_redisom_C"/>
    <property type="match status" value="1"/>
</dbReference>
<name>A0A975GIJ0_9BACT</name>
<feature type="binding site" evidence="9">
    <location>
        <position position="177"/>
    </location>
    <ligand>
        <name>1-deoxy-D-xylulose 5-phosphate</name>
        <dbReference type="ChEBI" id="CHEBI:57792"/>
    </ligand>
</feature>
<evidence type="ECO:0000256" key="9">
    <source>
        <dbReference type="HAMAP-Rule" id="MF_00183"/>
    </source>
</evidence>
<dbReference type="Proteomes" id="UP000663720">
    <property type="component" value="Chromosome"/>
</dbReference>
<dbReference type="KEGG" id="dli:dnl_48720"/>
<evidence type="ECO:0000256" key="3">
    <source>
        <dbReference type="ARBA" id="ARBA00022723"/>
    </source>
</evidence>
<feature type="binding site" evidence="9">
    <location>
        <position position="222"/>
    </location>
    <ligand>
        <name>Mn(2+)</name>
        <dbReference type="ChEBI" id="CHEBI:29035"/>
    </ligand>
</feature>
<evidence type="ECO:0000256" key="7">
    <source>
        <dbReference type="ARBA" id="ARBA00023229"/>
    </source>
</evidence>
<dbReference type="NCBIfam" id="NF009114">
    <property type="entry name" value="PRK12464.1"/>
    <property type="match status" value="1"/>
</dbReference>
<feature type="binding site" evidence="9">
    <location>
        <position position="153"/>
    </location>
    <ligand>
        <name>1-deoxy-D-xylulose 5-phosphate</name>
        <dbReference type="ChEBI" id="CHEBI:57792"/>
    </ligand>
</feature>
<feature type="binding site" evidence="9">
    <location>
        <position position="206"/>
    </location>
    <ligand>
        <name>NADPH</name>
        <dbReference type="ChEBI" id="CHEBI:57783"/>
    </ligand>
</feature>
<dbReference type="Pfam" id="PF02670">
    <property type="entry name" value="DXP_reductoisom"/>
    <property type="match status" value="1"/>
</dbReference>
<feature type="binding site" evidence="9">
    <location>
        <position position="152"/>
    </location>
    <ligand>
        <name>1-deoxy-D-xylulose 5-phosphate</name>
        <dbReference type="ChEBI" id="CHEBI:57792"/>
    </ligand>
</feature>
<feature type="binding site" evidence="9">
    <location>
        <position position="218"/>
    </location>
    <ligand>
        <name>1-deoxy-D-xylulose 5-phosphate</name>
        <dbReference type="ChEBI" id="CHEBI:57792"/>
    </ligand>
</feature>
<feature type="binding site" evidence="9">
    <location>
        <position position="126"/>
    </location>
    <ligand>
        <name>1-deoxy-D-xylulose 5-phosphate</name>
        <dbReference type="ChEBI" id="CHEBI:57792"/>
    </ligand>
</feature>
<dbReference type="Gene3D" id="3.40.50.720">
    <property type="entry name" value="NAD(P)-binding Rossmann-like Domain"/>
    <property type="match status" value="1"/>
</dbReference>
<feature type="binding site" evidence="9">
    <location>
        <position position="151"/>
    </location>
    <ligand>
        <name>Mn(2+)</name>
        <dbReference type="ChEBI" id="CHEBI:29035"/>
    </ligand>
</feature>
<feature type="binding site" evidence="9">
    <location>
        <position position="127"/>
    </location>
    <ligand>
        <name>NADPH</name>
        <dbReference type="ChEBI" id="CHEBI:57783"/>
    </ligand>
</feature>
<feature type="binding site" evidence="9">
    <location>
        <position position="213"/>
    </location>
    <ligand>
        <name>1-deoxy-D-xylulose 5-phosphate</name>
        <dbReference type="ChEBI" id="CHEBI:57792"/>
    </ligand>
</feature>
<dbReference type="FunFam" id="3.40.50.720:FF:000045">
    <property type="entry name" value="1-deoxy-D-xylulose 5-phosphate reductoisomerase"/>
    <property type="match status" value="1"/>
</dbReference>
<gene>
    <name evidence="9 13" type="primary">dxr</name>
    <name evidence="13" type="ORF">dnl_48720</name>
</gene>
<dbReference type="GO" id="GO:0030604">
    <property type="term" value="F:1-deoxy-D-xylulose-5-phosphate reductoisomerase activity"/>
    <property type="evidence" value="ECO:0007669"/>
    <property type="project" value="UniProtKB-UniRule"/>
</dbReference>
<evidence type="ECO:0000259" key="11">
    <source>
        <dbReference type="Pfam" id="PF08436"/>
    </source>
</evidence>
<evidence type="ECO:0000259" key="12">
    <source>
        <dbReference type="Pfam" id="PF13288"/>
    </source>
</evidence>
<feature type="binding site" evidence="9">
    <location>
        <position position="13"/>
    </location>
    <ligand>
        <name>NADPH</name>
        <dbReference type="ChEBI" id="CHEBI:57783"/>
    </ligand>
</feature>
<dbReference type="RefSeq" id="WP_207688417.1">
    <property type="nucleotide sequence ID" value="NZ_CP061799.1"/>
</dbReference>
<evidence type="ECO:0000256" key="5">
    <source>
        <dbReference type="ARBA" id="ARBA00023002"/>
    </source>
</evidence>
<dbReference type="PIRSF" id="PIRSF006205">
    <property type="entry name" value="Dxp_reductismrs"/>
    <property type="match status" value="1"/>
</dbReference>
<evidence type="ECO:0000256" key="2">
    <source>
        <dbReference type="ARBA" id="ARBA00006825"/>
    </source>
</evidence>
<proteinExistence type="inferred from homology"/>
<reference evidence="13" key="1">
    <citation type="journal article" date="2021" name="Microb. Physiol.">
        <title>Proteogenomic Insights into the Physiology of Marine, Sulfate-Reducing, Filamentous Desulfonema limicola and Desulfonema magnum.</title>
        <authorList>
            <person name="Schnaars V."/>
            <person name="Wohlbrand L."/>
            <person name="Scheve S."/>
            <person name="Hinrichs C."/>
            <person name="Reinhardt R."/>
            <person name="Rabus R."/>
        </authorList>
    </citation>
    <scope>NUCLEOTIDE SEQUENCE</scope>
    <source>
        <strain evidence="13">5ac10</strain>
    </source>
</reference>
<feature type="domain" description="1-deoxy-D-xylulose 5-phosphate reductoisomerase C-terminal" evidence="11">
    <location>
        <begin position="147"/>
        <end position="230"/>
    </location>
</feature>
<dbReference type="AlphaFoldDB" id="A0A975GIJ0"/>
<feature type="binding site" evidence="9">
    <location>
        <position position="40"/>
    </location>
    <ligand>
        <name>NADPH</name>
        <dbReference type="ChEBI" id="CHEBI:57783"/>
    </ligand>
</feature>
<comment type="pathway">
    <text evidence="1 9">Isoprenoid biosynthesis; isopentenyl diphosphate biosynthesis via DXP pathway; isopentenyl diphosphate from 1-deoxy-D-xylulose 5-phosphate: step 1/6.</text>
</comment>
<evidence type="ECO:0000313" key="13">
    <source>
        <dbReference type="EMBL" id="QTA82496.1"/>
    </source>
</evidence>
<organism evidence="13 14">
    <name type="scientific">Desulfonema limicola</name>
    <dbReference type="NCBI Taxonomy" id="45656"/>
    <lineage>
        <taxon>Bacteria</taxon>
        <taxon>Pseudomonadati</taxon>
        <taxon>Thermodesulfobacteriota</taxon>
        <taxon>Desulfobacteria</taxon>
        <taxon>Desulfobacterales</taxon>
        <taxon>Desulfococcaceae</taxon>
        <taxon>Desulfonema</taxon>
    </lineage>
</organism>
<keyword evidence="5 9" id="KW-0560">Oxidoreductase</keyword>
<dbReference type="InterPro" id="IPR026877">
    <property type="entry name" value="DXPR_C"/>
</dbReference>
<feature type="domain" description="1-deoxy-D-xylulose 5-phosphate reductoisomerase N-terminal" evidence="10">
    <location>
        <begin position="6"/>
        <end position="133"/>
    </location>
</feature>
<dbReference type="SUPFAM" id="SSF51735">
    <property type="entry name" value="NAD(P)-binding Rossmann-fold domains"/>
    <property type="match status" value="1"/>
</dbReference>
<dbReference type="InterPro" id="IPR013512">
    <property type="entry name" value="DXP_reductoisomerase_N"/>
</dbReference>
<dbReference type="EC" id="1.1.1.267" evidence="9"/>
<dbReference type="HAMAP" id="MF_00183">
    <property type="entry name" value="DXP_reductoisom"/>
    <property type="match status" value="1"/>
</dbReference>
<dbReference type="PANTHER" id="PTHR30525:SF0">
    <property type="entry name" value="1-DEOXY-D-XYLULOSE 5-PHOSPHATE REDUCTOISOMERASE, CHLOROPLASTIC"/>
    <property type="match status" value="1"/>
</dbReference>
<feature type="binding site" evidence="9">
    <location>
        <position position="15"/>
    </location>
    <ligand>
        <name>NADPH</name>
        <dbReference type="ChEBI" id="CHEBI:57783"/>
    </ligand>
</feature>
<feature type="domain" description="DXP reductoisomerase C-terminal" evidence="12">
    <location>
        <begin position="262"/>
        <end position="378"/>
    </location>
</feature>
<feature type="binding site" evidence="9">
    <location>
        <position position="200"/>
    </location>
    <ligand>
        <name>1-deoxy-D-xylulose 5-phosphate</name>
        <dbReference type="ChEBI" id="CHEBI:57792"/>
    </ligand>
</feature>
<dbReference type="PANTHER" id="PTHR30525">
    <property type="entry name" value="1-DEOXY-D-XYLULOSE 5-PHOSPHATE REDUCTOISOMERASE"/>
    <property type="match status" value="1"/>
</dbReference>
<dbReference type="GO" id="GO:0051484">
    <property type="term" value="P:isopentenyl diphosphate biosynthetic process, methylerythritol 4-phosphate pathway involved in terpenoid biosynthetic process"/>
    <property type="evidence" value="ECO:0007669"/>
    <property type="project" value="TreeGrafter"/>
</dbReference>
<dbReference type="GO" id="GO:0070402">
    <property type="term" value="F:NADPH binding"/>
    <property type="evidence" value="ECO:0007669"/>
    <property type="project" value="InterPro"/>
</dbReference>
<feature type="binding site" evidence="9">
    <location>
        <position position="222"/>
    </location>
    <ligand>
        <name>1-deoxy-D-xylulose 5-phosphate</name>
        <dbReference type="ChEBI" id="CHEBI:57792"/>
    </ligand>
</feature>
<evidence type="ECO:0000256" key="6">
    <source>
        <dbReference type="ARBA" id="ARBA00023211"/>
    </source>
</evidence>